<proteinExistence type="predicted"/>
<dbReference type="Proteomes" id="UP001430356">
    <property type="component" value="Unassembled WGS sequence"/>
</dbReference>
<feature type="compositionally biased region" description="Gly residues" evidence="1">
    <location>
        <begin position="2159"/>
        <end position="2172"/>
    </location>
</feature>
<feature type="region of interest" description="Disordered" evidence="1">
    <location>
        <begin position="2154"/>
        <end position="2173"/>
    </location>
</feature>
<feature type="region of interest" description="Disordered" evidence="1">
    <location>
        <begin position="552"/>
        <end position="577"/>
    </location>
</feature>
<gene>
    <name evidence="2" type="ORF">NESM_000329600</name>
</gene>
<dbReference type="PANTHER" id="PTHR48125:SF10">
    <property type="entry name" value="OS12G0136300 PROTEIN"/>
    <property type="match status" value="1"/>
</dbReference>
<comment type="caution">
    <text evidence="2">The sequence shown here is derived from an EMBL/GenBank/DDBJ whole genome shotgun (WGS) entry which is preliminary data.</text>
</comment>
<sequence length="2420" mass="253698">MFPGYTPGTYRTSRAWSTATAAAPTLDGGESTRYARSSTADATATISAGAASAAPSTSSPDSGIDSRFDLPPVLVTCLVRHTDGQHRPLATPAVVERCLRDLQRRLHPWVPVERVFGTTMHATTPTQANTSAPAAGTFMAGSRVRLQLAKTTDIGAVVGGTSALHLLFYAVDEAESKPAALAQMAQDWRSTLTRNGEGDDCLVLLVHRDIIASAEAASRLAEEAQHSGAAAGAEQRSAPSPATAPAPAPAVSQARVDAAAAQVGRYYRELRDMKFSPQQIITYMPSETPTRLLERLRPAVMARGARLRHNFEACAAQKRELPLDPRIASSAGAAAAAASAARPPSPRPCWSVQGLWRCGYALAVFYLQYGLVVDARAVLERLFLEYFNSSDDYVFLRSPVATLQRLGRVPNLFDARGHAGWSQSKLGHPRGLDDAAEPLEGLLLVASAEMACSLLLGDAAAAMVRYHAFMQVTREKFDEWSAAEARALETVTEKKDSGGAAPTPSLRSATYQQFFLLQCYLSGLRLWWPTGGLCQPRRGEVGAAATAAAAALGGGGGGGGEERHSTHPASSLSLPLARLPSVHRSTDDSGAGRASPPLLRPLSSLAEAEADVAPVLDVAHVLSAADDALAPQRLDAGSDSGVRYSMTNPSFAVASGGASVHSLRFGGAMGSFGGRSGGERSATRLEAAEPVPDGTGADTADADADGLPQSHALLCGPELGFLLSGSAEETAQMAITYLVDLATATGLLAENMEAALLLPDSTQTDVHHTADADGVLSARALQQQRQRQLRRKCVEAATLLEHAKDALAAVAHDLGYSPFSHAIPRAGAAPSNAATDAAPSDSAAAATAFANVEELSSPEQALRLWRVLSAMAALALRLGEQRRREFHIYARLAMTLLIDHPSAAANIVAARLLPYVKRHGWRRIELFVRRLYVEACERLMLRAGLLANGGLAAAVATMTARASQTRLWRRVFHTSAAYALYRECVLVLLSNSGGDDGGGDGGRGGDVVADRGVAAAEDVVGSLDSRLFSLRTRAVWWRELLRIDALVMGIVFTGEPLEYPLEYFTSPMTVRVEHKTGAAEAGRSNDSVDTINETSATVPPGVLQVGVEDLVQITFSSVFSIDPLARPAFAGDDAAAEAADVASGVRFQLALESRKEWTDEEEAVHEVHIRDAAAVHFDAVTRRLRVSFDFPVCHAGVYRVRRLRLCNGSTWLAAYPQHTAAAAAGSSGHPDGGGIGGSSGGWASCLRALSWNASSTPRPMRVLVEPLYQPAGRAALLRVTEPRSSVHLRLTLPHEAHCFADSVDYVTLEVDLEDPLEIKSATADATHAITTAASAPPLDAAVARKAGARAAAAAAAECTCSFDLSSTDLRLPLSASAPVRGRHAPLHGSCHYAPLSVVNSGSSGALQRRASASSMAFHSLLPPLDDSANGDGVGGPADAPRVAAAAAAVVLGTPAAYRTRSATAAATRSALGTSFASLSVAGLGSSFAARAGQPTDALALSRRGAPLSTSPGEAHEPMHAGHTGQQLRYKSVFKSLRLGASLAASMSGVHADVATPTTATRGVGHSGRTTPRLEQLPECSGPEGQTGDERARRGPAVGGTPTASPLRAVAADMLELVLVHSEMAWQEDSASAAPSHGSRAAAAATAATTAARTVVPIHLGTYLANLPAPEVQVAAPRTTKDGTAASAATTLHTTSVLRAQSHRSADPLRETVIQFLPRHHDAAAAEAPPDVAVTHMRLRLPLLPLLTTSTTAAALASVRPGTVVSSRAGDDVGGGEDAAAPSAAVVAHQARISFTCVRGREPCTRTLHATLPFTAAVSFDYTFKHFQGRVYCLVRMQNKLTCTSLWLRGAVLRVLDAEPSYEIVRVCEVYNELLLTEWKPREELHILYELDLVASFHPAQPECAHRVQMEVFYSSWCSTFLTTSPEDRLVLRTMELPPTEATAESVEVIHSDVATHDDAAAAARETPAPHHADPRAVAPALHRSSLARSVSVESSRSASVAPITHTHRSASSGTNDDDDDGDPVGNGSVGSRGSGSDSVKSRTAASSAVHFNVVTLRHLEETVNTVWGPVATFRSKHLCVFSIVMHAESPWTMRFGAAVNYSAPPPTTPLTAATGGGGGPASRSAVHAAGAASATAHPSTTTAFAGSLHSAPASRASVSGGGGDGGGGGRPGGAATSLFGNAMVDQPSDVVFVAGEPVRFCVRLQPQAQNWPEDADMEETFFIRLKYNPAQWMVIGKQRDRRALSLMEEVTVYFNAVPLLPIASTAGGTTATPLPSRTAASDRAVRGAGAATGPGGRGGEDSDADDDDQEDEDGDLGAVRGGVAGRPQRRRSARPLAGHGVEDEGILQTPTVEMFWERKTPPHSHAAKGASSSPPAPTLVGEGATSERPPPTHADAVMGEAVLVDVVQFRTWVRVRKRGH</sequence>
<feature type="compositionally biased region" description="Low complexity" evidence="1">
    <location>
        <begin position="1988"/>
        <end position="2001"/>
    </location>
</feature>
<feature type="compositionally biased region" description="Acidic residues" evidence="1">
    <location>
        <begin position="2301"/>
        <end position="2315"/>
    </location>
</feature>
<dbReference type="PANTHER" id="PTHR48125">
    <property type="entry name" value="LP07818P1"/>
    <property type="match status" value="1"/>
</dbReference>
<feature type="region of interest" description="Disordered" evidence="1">
    <location>
        <begin position="2110"/>
        <end position="2133"/>
    </location>
</feature>
<evidence type="ECO:0000313" key="2">
    <source>
        <dbReference type="EMBL" id="KAK7194160.1"/>
    </source>
</evidence>
<feature type="region of interest" description="Disordered" evidence="1">
    <location>
        <begin position="2265"/>
        <end position="2348"/>
    </location>
</feature>
<feature type="region of interest" description="Disordered" evidence="1">
    <location>
        <begin position="1503"/>
        <end position="1524"/>
    </location>
</feature>
<dbReference type="EMBL" id="JAECZO010000032">
    <property type="protein sequence ID" value="KAK7194160.1"/>
    <property type="molecule type" value="Genomic_DNA"/>
</dbReference>
<evidence type="ECO:0000313" key="3">
    <source>
        <dbReference type="Proteomes" id="UP001430356"/>
    </source>
</evidence>
<feature type="region of interest" description="Disordered" evidence="1">
    <location>
        <begin position="222"/>
        <end position="251"/>
    </location>
</feature>
<keyword evidence="3" id="KW-1185">Reference proteome</keyword>
<feature type="region of interest" description="Disordered" evidence="1">
    <location>
        <begin position="2361"/>
        <end position="2394"/>
    </location>
</feature>
<feature type="compositionally biased region" description="Polar residues" evidence="1">
    <location>
        <begin position="2266"/>
        <end position="2279"/>
    </location>
</feature>
<accession>A0AAW0EK72</accession>
<protein>
    <submittedName>
        <fullName evidence="2">Uncharacterized protein</fullName>
    </submittedName>
</protein>
<feature type="compositionally biased region" description="Low complexity" evidence="1">
    <location>
        <begin position="2121"/>
        <end position="2133"/>
    </location>
</feature>
<feature type="region of interest" description="Disordered" evidence="1">
    <location>
        <begin position="1555"/>
        <end position="1604"/>
    </location>
</feature>
<feature type="compositionally biased region" description="Low complexity" evidence="1">
    <location>
        <begin position="568"/>
        <end position="577"/>
    </location>
</feature>
<name>A0AAW0EK72_9TRYP</name>
<organism evidence="2 3">
    <name type="scientific">Novymonas esmeraldas</name>
    <dbReference type="NCBI Taxonomy" id="1808958"/>
    <lineage>
        <taxon>Eukaryota</taxon>
        <taxon>Discoba</taxon>
        <taxon>Euglenozoa</taxon>
        <taxon>Kinetoplastea</taxon>
        <taxon>Metakinetoplastina</taxon>
        <taxon>Trypanosomatida</taxon>
        <taxon>Trypanosomatidae</taxon>
        <taxon>Novymonas</taxon>
    </lineage>
</organism>
<evidence type="ECO:0000256" key="1">
    <source>
        <dbReference type="SAM" id="MobiDB-lite"/>
    </source>
</evidence>
<feature type="region of interest" description="Disordered" evidence="1">
    <location>
        <begin position="1988"/>
        <end position="2044"/>
    </location>
</feature>
<reference evidence="2 3" key="1">
    <citation type="journal article" date="2021" name="MBio">
        <title>A New Model Trypanosomatid, Novymonas esmeraldas: Genomic Perception of Its 'Candidatus Pandoraea novymonadis' Endosymbiont.</title>
        <authorList>
            <person name="Zakharova A."/>
            <person name="Saura A."/>
            <person name="Butenko A."/>
            <person name="Podesvova L."/>
            <person name="Warmusova S."/>
            <person name="Kostygov A.Y."/>
            <person name="Nenarokova A."/>
            <person name="Lukes J."/>
            <person name="Opperdoes F.R."/>
            <person name="Yurchenko V."/>
        </authorList>
    </citation>
    <scope>NUCLEOTIDE SEQUENCE [LARGE SCALE GENOMIC DNA]</scope>
    <source>
        <strain evidence="2 3">E262AT.01</strain>
    </source>
</reference>